<keyword evidence="4" id="KW-0663">Pyridoxal phosphate</keyword>
<dbReference type="Gene3D" id="3.90.1150.180">
    <property type="match status" value="1"/>
</dbReference>
<evidence type="ECO:0000256" key="4">
    <source>
        <dbReference type="ARBA" id="ARBA00022898"/>
    </source>
</evidence>
<evidence type="ECO:0000256" key="6">
    <source>
        <dbReference type="ARBA" id="ARBA00023266"/>
    </source>
</evidence>
<dbReference type="EMBL" id="UINC01052536">
    <property type="protein sequence ID" value="SVB67975.1"/>
    <property type="molecule type" value="Genomic_DNA"/>
</dbReference>
<dbReference type="Gene3D" id="3.40.640.10">
    <property type="entry name" value="Type I PLP-dependent aspartate aminotransferase-like (Major domain)"/>
    <property type="match status" value="1"/>
</dbReference>
<evidence type="ECO:0000313" key="8">
    <source>
        <dbReference type="EMBL" id="SVB67975.1"/>
    </source>
</evidence>
<dbReference type="PANTHER" id="PTHR32328:SF0">
    <property type="entry name" value="L-SERYL-TRNA(SEC) SELENIUM TRANSFERASE"/>
    <property type="match status" value="1"/>
</dbReference>
<name>A0A382FZJ7_9ZZZZ</name>
<dbReference type="InterPro" id="IPR018319">
    <property type="entry name" value="SelA-like"/>
</dbReference>
<accession>A0A382FZJ7</accession>
<evidence type="ECO:0000256" key="1">
    <source>
        <dbReference type="ARBA" id="ARBA00001933"/>
    </source>
</evidence>
<dbReference type="HAMAP" id="MF_00423">
    <property type="entry name" value="SelA"/>
    <property type="match status" value="1"/>
</dbReference>
<dbReference type="GO" id="GO:0005737">
    <property type="term" value="C:cytoplasm"/>
    <property type="evidence" value="ECO:0007669"/>
    <property type="project" value="InterPro"/>
</dbReference>
<evidence type="ECO:0000256" key="2">
    <source>
        <dbReference type="ARBA" id="ARBA00022490"/>
    </source>
</evidence>
<dbReference type="InterPro" id="IPR004534">
    <property type="entry name" value="SelA_trans"/>
</dbReference>
<keyword evidence="3" id="KW-0808">Transferase</keyword>
<dbReference type="SUPFAM" id="SSF53383">
    <property type="entry name" value="PLP-dependent transferases"/>
    <property type="match status" value="1"/>
</dbReference>
<reference evidence="8" key="1">
    <citation type="submission" date="2018-05" db="EMBL/GenBank/DDBJ databases">
        <authorList>
            <person name="Lanie J.A."/>
            <person name="Ng W.-L."/>
            <person name="Kazmierczak K.M."/>
            <person name="Andrzejewski T.M."/>
            <person name="Davidsen T.M."/>
            <person name="Wayne K.J."/>
            <person name="Tettelin H."/>
            <person name="Glass J.I."/>
            <person name="Rusch D."/>
            <person name="Podicherti R."/>
            <person name="Tsui H.-C.T."/>
            <person name="Winkler M.E."/>
        </authorList>
    </citation>
    <scope>NUCLEOTIDE SEQUENCE</scope>
</reference>
<feature type="domain" description="L-seryl-tRNA selenium transferase N-terminal" evidence="7">
    <location>
        <begin position="4"/>
        <end position="43"/>
    </location>
</feature>
<organism evidence="8">
    <name type="scientific">marine metagenome</name>
    <dbReference type="NCBI Taxonomy" id="408172"/>
    <lineage>
        <taxon>unclassified sequences</taxon>
        <taxon>metagenomes</taxon>
        <taxon>ecological metagenomes</taxon>
    </lineage>
</organism>
<dbReference type="AlphaFoldDB" id="A0A382FZJ7"/>
<keyword evidence="2" id="KW-0963">Cytoplasm</keyword>
<dbReference type="GO" id="GO:0004125">
    <property type="term" value="F:L-seryl-tRNA(Sec) selenium transferase activity"/>
    <property type="evidence" value="ECO:0007669"/>
    <property type="project" value="InterPro"/>
</dbReference>
<dbReference type="NCBIfam" id="TIGR00474">
    <property type="entry name" value="selA"/>
    <property type="match status" value="1"/>
</dbReference>
<proteinExistence type="inferred from homology"/>
<sequence length="448" mass="48189">MSDLSQLPSVDQLLLQPTVASHLDEFDRVHVTTTVREVLDELRTAVREGTVKAQRDTLTAEATNRLLARLDRHGSGSLRAVINATGIILHTGLGRAPLAPEAKQALQEAAEDYCNLELDLSTGGRGRRLDHVDQALRRLTGAEATAVVNNNAAAVLLLLHTLAAGREVVISRGQLVEIGGSFRMPDIIAASGARIREVGTTNRTHLRDYEEAIDADTALLLVVHPSNYRVAGFTTEPDASALIELGRRAGVPVAFDLGGGTLRGLEQWDLPHEPIVTNSLRAGYDVVTFSGDKILGGPQSGILAGRAELIERMTASPMMRALRCDKLTLAALSATLNLYRLEPRALQQALPTLRMMTESTEIVRARAEALLAQLAPATQEKLGALVTPTTSQAGSGALPVEELDSFGLACGEGHAQELARRLRLDDQQAVVGRIAQERLVLDLRTVRD</sequence>
<keyword evidence="5" id="KW-0648">Protein biosynthesis</keyword>
<gene>
    <name evidence="8" type="ORF">METZ01_LOCUS220829</name>
</gene>
<dbReference type="InterPro" id="IPR015424">
    <property type="entry name" value="PyrdxlP-dep_Trfase"/>
</dbReference>
<dbReference type="GO" id="GO:0001514">
    <property type="term" value="P:selenocysteine incorporation"/>
    <property type="evidence" value="ECO:0007669"/>
    <property type="project" value="InterPro"/>
</dbReference>
<dbReference type="Pfam" id="PF12390">
    <property type="entry name" value="Se-cys_synth_N"/>
    <property type="match status" value="1"/>
</dbReference>
<dbReference type="PANTHER" id="PTHR32328">
    <property type="entry name" value="L-SERYL-TRNA(SEC) SELENIUM TRANSFERASE"/>
    <property type="match status" value="1"/>
</dbReference>
<dbReference type="InterPro" id="IPR015421">
    <property type="entry name" value="PyrdxlP-dep_Trfase_major"/>
</dbReference>
<dbReference type="InterPro" id="IPR025862">
    <property type="entry name" value="SelA_trans_N_dom"/>
</dbReference>
<keyword evidence="6" id="KW-0711">Selenium</keyword>
<evidence type="ECO:0000256" key="5">
    <source>
        <dbReference type="ARBA" id="ARBA00022917"/>
    </source>
</evidence>
<evidence type="ECO:0000256" key="3">
    <source>
        <dbReference type="ARBA" id="ARBA00022679"/>
    </source>
</evidence>
<evidence type="ECO:0000259" key="7">
    <source>
        <dbReference type="Pfam" id="PF12390"/>
    </source>
</evidence>
<feature type="non-terminal residue" evidence="8">
    <location>
        <position position="448"/>
    </location>
</feature>
<dbReference type="Pfam" id="PF03841">
    <property type="entry name" value="SelA"/>
    <property type="match status" value="1"/>
</dbReference>
<protein>
    <recommendedName>
        <fullName evidence="7">L-seryl-tRNA selenium transferase N-terminal domain-containing protein</fullName>
    </recommendedName>
</protein>
<comment type="cofactor">
    <cofactor evidence="1">
        <name>pyridoxal 5'-phosphate</name>
        <dbReference type="ChEBI" id="CHEBI:597326"/>
    </cofactor>
</comment>